<evidence type="ECO:0000256" key="2">
    <source>
        <dbReference type="ARBA" id="ARBA00005542"/>
    </source>
</evidence>
<evidence type="ECO:0000313" key="8">
    <source>
        <dbReference type="Proteomes" id="UP001153076"/>
    </source>
</evidence>
<comment type="subcellular location">
    <subcellularLocation>
        <location evidence="1">Cell membrane</location>
        <topology evidence="1">Multi-pass membrane protein</topology>
    </subcellularLocation>
</comment>
<comment type="caution">
    <text evidence="7">The sequence shown here is derived from an EMBL/GenBank/DDBJ whole genome shotgun (WGS) entry which is preliminary data.</text>
</comment>
<dbReference type="Proteomes" id="UP001153076">
    <property type="component" value="Unassembled WGS sequence"/>
</dbReference>
<sequence>MICFRQGGPPLPDVSDTSLKGLVMEQVYNQSIIQSLNIQECYALQRNMTFILTNEEVAEGALYIGLFNGIGPARTQSKMINRGRPYTFRAVASVEACNDTKTWGQYCDKKLHQLPCEGAHNDDDEPKDATIQGKRVTCTGSSHPCHIDLSPELFFLEVKDLSEELVLISKNVTLNDKATRLNNKRRGQVSLVCYARLGAIPTTKLFDYSSDISNTPLVIKLPKLGTWYFYVVPAVRKHGLPSESWMHPTPQLCHSLHWDVLRCASEKAGPNCSWERYTIEANEEKAFINVDGSKLPSTNFPLESTLSKPVQRHTLNSAWSWTYFHVEIPPNSATRNIRIKLTSNTTIALELYARLGGVPSTDAWDYYYVNQINNSNNGSLFKLYESSYRNVAFDLVYASEGNWTIGLRNQLSKLVSGSQTNFSLSLESCPRQCSGHGTCQDATDSKTCRSLKSNAERKVQVASLVASNAAAILPAMWALWQKSQKHHSSDSHWSCMPHYCITGLISLALAATGWNLEDSQNYWLWHSIWHIAVYSAAFFFLASKVTSRNDCLKPSVNHNDVQALPTESPHDDINP</sequence>
<accession>A0A9Q1K2B5</accession>
<dbReference type="PANTHER" id="PTHR14319:SF3">
    <property type="entry name" value="TRANSMEMBRANE PROTEIN-LIKE PROTEIN"/>
    <property type="match status" value="1"/>
</dbReference>
<dbReference type="PANTHER" id="PTHR14319">
    <property type="entry name" value="FIVE-SPAN TRANSMEMBRANE PROTEIN M83"/>
    <property type="match status" value="1"/>
</dbReference>
<evidence type="ECO:0000256" key="3">
    <source>
        <dbReference type="ARBA" id="ARBA00022475"/>
    </source>
</evidence>
<keyword evidence="5" id="KW-1133">Transmembrane helix</keyword>
<dbReference type="InterPro" id="IPR021910">
    <property type="entry name" value="NGX6/PGAP6/MYMK"/>
</dbReference>
<comment type="similarity">
    <text evidence="2">Belongs to the TMEM8 family.</text>
</comment>
<evidence type="ECO:0000313" key="7">
    <source>
        <dbReference type="EMBL" id="KAJ8435107.1"/>
    </source>
</evidence>
<evidence type="ECO:0000256" key="5">
    <source>
        <dbReference type="ARBA" id="ARBA00022989"/>
    </source>
</evidence>
<dbReference type="AlphaFoldDB" id="A0A9Q1K2B5"/>
<name>A0A9Q1K2B5_9CARY</name>
<evidence type="ECO:0000256" key="6">
    <source>
        <dbReference type="ARBA" id="ARBA00023136"/>
    </source>
</evidence>
<dbReference type="OrthoDB" id="69646at2759"/>
<dbReference type="EMBL" id="JAKOGI010000432">
    <property type="protein sequence ID" value="KAJ8435107.1"/>
    <property type="molecule type" value="Genomic_DNA"/>
</dbReference>
<reference evidence="7" key="1">
    <citation type="submission" date="2022-04" db="EMBL/GenBank/DDBJ databases">
        <title>Carnegiea gigantea Genome sequencing and assembly v2.</title>
        <authorList>
            <person name="Copetti D."/>
            <person name="Sanderson M.J."/>
            <person name="Burquez A."/>
            <person name="Wojciechowski M.F."/>
        </authorList>
    </citation>
    <scope>NUCLEOTIDE SEQUENCE</scope>
    <source>
        <strain evidence="7">SGP5-SGP5p</strain>
        <tissue evidence="7">Aerial part</tissue>
    </source>
</reference>
<keyword evidence="3" id="KW-1003">Cell membrane</keyword>
<dbReference type="GO" id="GO:0005886">
    <property type="term" value="C:plasma membrane"/>
    <property type="evidence" value="ECO:0007669"/>
    <property type="project" value="UniProtKB-SubCell"/>
</dbReference>
<organism evidence="7 8">
    <name type="scientific">Carnegiea gigantea</name>
    <dbReference type="NCBI Taxonomy" id="171969"/>
    <lineage>
        <taxon>Eukaryota</taxon>
        <taxon>Viridiplantae</taxon>
        <taxon>Streptophyta</taxon>
        <taxon>Embryophyta</taxon>
        <taxon>Tracheophyta</taxon>
        <taxon>Spermatophyta</taxon>
        <taxon>Magnoliopsida</taxon>
        <taxon>eudicotyledons</taxon>
        <taxon>Gunneridae</taxon>
        <taxon>Pentapetalae</taxon>
        <taxon>Caryophyllales</taxon>
        <taxon>Cactineae</taxon>
        <taxon>Cactaceae</taxon>
        <taxon>Cactoideae</taxon>
        <taxon>Echinocereeae</taxon>
        <taxon>Carnegiea</taxon>
    </lineage>
</organism>
<evidence type="ECO:0000256" key="1">
    <source>
        <dbReference type="ARBA" id="ARBA00004651"/>
    </source>
</evidence>
<proteinExistence type="inferred from homology"/>
<gene>
    <name evidence="7" type="ORF">Cgig2_001982</name>
</gene>
<evidence type="ECO:0000256" key="4">
    <source>
        <dbReference type="ARBA" id="ARBA00022692"/>
    </source>
</evidence>
<keyword evidence="8" id="KW-1185">Reference proteome</keyword>
<keyword evidence="4" id="KW-0812">Transmembrane</keyword>
<protein>
    <submittedName>
        <fullName evidence="7">Uncharacterized protein</fullName>
    </submittedName>
</protein>
<keyword evidence="6" id="KW-0472">Membrane</keyword>